<dbReference type="Pfam" id="PF00296">
    <property type="entry name" value="Bac_luciferase"/>
    <property type="match status" value="1"/>
</dbReference>
<dbReference type="InterPro" id="IPR036661">
    <property type="entry name" value="Luciferase-like_sf"/>
</dbReference>
<dbReference type="NCBIfam" id="TIGR03559">
    <property type="entry name" value="F420_Rv3520c"/>
    <property type="match status" value="1"/>
</dbReference>
<protein>
    <submittedName>
        <fullName evidence="3">F420-dependent oxidoreductase-like protein</fullName>
    </submittedName>
</protein>
<comment type="caution">
    <text evidence="3">The sequence shown here is derived from an EMBL/GenBank/DDBJ whole genome shotgun (WGS) entry which is preliminary data.</text>
</comment>
<dbReference type="InterPro" id="IPR019951">
    <property type="entry name" value="F420_OxRdatse_Rv3520c_pred"/>
</dbReference>
<keyword evidence="1" id="KW-0560">Oxidoreductase</keyword>
<reference evidence="3 4" key="1">
    <citation type="submission" date="2020-08" db="EMBL/GenBank/DDBJ databases">
        <title>Genomic Encyclopedia of Archaeal and Bacterial Type Strains, Phase II (KMG-II): from individual species to whole genera.</title>
        <authorList>
            <person name="Goeker M."/>
        </authorList>
    </citation>
    <scope>NUCLEOTIDE SEQUENCE [LARGE SCALE GENOMIC DNA]</scope>
    <source>
        <strain evidence="3 4">DSM 23288</strain>
    </source>
</reference>
<evidence type="ECO:0000313" key="4">
    <source>
        <dbReference type="Proteomes" id="UP000585272"/>
    </source>
</evidence>
<sequence length="350" mass="37262">MRLGLFLAYWPWFTPEEQVELAVLGDELGLDSLWISEAWGQDAVSLLGLLAGKTERIGLGSGLMQIPARQPAATAMAAASLDVISGGRFRLGLGTSGPQVSEGWYGVPFKRPLTRTREYVEIVRTILARRTLTYEGSAFTLPLPADAPGATGLGRPLKLLAKPVQRRIPIYLGAIGPRSVEQTAAIADGWLPFLLNPEQPELLLDPLRAGAEKAGRGLSEIDVAPVVPVALADTVEEARDLVRPWLAFYLGAMGAKDKNFYVELAAMYGHGEAARTCQELFLDGDRLGAALALTDELIDSGTIATTPDRLPERVARYAAIGSDTLVIVPCGDKPAVVRAAAEAVASVAAP</sequence>
<dbReference type="GO" id="GO:0016705">
    <property type="term" value="F:oxidoreductase activity, acting on paired donors, with incorporation or reduction of molecular oxygen"/>
    <property type="evidence" value="ECO:0007669"/>
    <property type="project" value="InterPro"/>
</dbReference>
<organism evidence="3 4">
    <name type="scientific">Conexibacter arvalis</name>
    <dbReference type="NCBI Taxonomy" id="912552"/>
    <lineage>
        <taxon>Bacteria</taxon>
        <taxon>Bacillati</taxon>
        <taxon>Actinomycetota</taxon>
        <taxon>Thermoleophilia</taxon>
        <taxon>Solirubrobacterales</taxon>
        <taxon>Conexibacteraceae</taxon>
        <taxon>Conexibacter</taxon>
    </lineage>
</organism>
<evidence type="ECO:0000256" key="1">
    <source>
        <dbReference type="ARBA" id="ARBA00023002"/>
    </source>
</evidence>
<proteinExistence type="predicted"/>
<accession>A0A840IES5</accession>
<keyword evidence="4" id="KW-1185">Reference proteome</keyword>
<dbReference type="EMBL" id="JACHNU010000002">
    <property type="protein sequence ID" value="MBB4662574.1"/>
    <property type="molecule type" value="Genomic_DNA"/>
</dbReference>
<dbReference type="SUPFAM" id="SSF51679">
    <property type="entry name" value="Bacterial luciferase-like"/>
    <property type="match status" value="1"/>
</dbReference>
<dbReference type="InterPro" id="IPR011251">
    <property type="entry name" value="Luciferase-like_dom"/>
</dbReference>
<evidence type="ECO:0000259" key="2">
    <source>
        <dbReference type="Pfam" id="PF00296"/>
    </source>
</evidence>
<gene>
    <name evidence="3" type="ORF">BDZ31_002160</name>
</gene>
<dbReference type="PANTHER" id="PTHR43244:SF1">
    <property type="entry name" value="5,10-METHYLENETETRAHYDROMETHANOPTERIN REDUCTASE"/>
    <property type="match status" value="1"/>
</dbReference>
<evidence type="ECO:0000313" key="3">
    <source>
        <dbReference type="EMBL" id="MBB4662574.1"/>
    </source>
</evidence>
<dbReference type="Gene3D" id="3.20.20.30">
    <property type="entry name" value="Luciferase-like domain"/>
    <property type="match status" value="1"/>
</dbReference>
<dbReference type="RefSeq" id="WP_183341848.1">
    <property type="nucleotide sequence ID" value="NZ_JACHNU010000002.1"/>
</dbReference>
<dbReference type="Proteomes" id="UP000585272">
    <property type="component" value="Unassembled WGS sequence"/>
</dbReference>
<name>A0A840IES5_9ACTN</name>
<dbReference type="PANTHER" id="PTHR43244">
    <property type="match status" value="1"/>
</dbReference>
<dbReference type="AlphaFoldDB" id="A0A840IES5"/>
<dbReference type="CDD" id="cd01097">
    <property type="entry name" value="Tetrahydromethanopterin_reductase"/>
    <property type="match status" value="1"/>
</dbReference>
<feature type="domain" description="Luciferase-like" evidence="2">
    <location>
        <begin position="13"/>
        <end position="323"/>
    </location>
</feature>
<dbReference type="InterPro" id="IPR050564">
    <property type="entry name" value="F420-G6PD/mer"/>
</dbReference>